<sequence length="208" mass="23338">MEDEREIISLRRKFKKSSMSLSCCFHGRRFEEFDSSDDKPTRSPSTWLRSKAHDLPEIKGKCRNLMSRMGRHRRHSADFSYDPLSYALNFDEGSAEDAEDYESPVKNFSRRLPSSAPTLGAESMRNVTEPTLRVETARSAPPQMPRAETVRIVAPATLRAETARTVAPQTPRAEAVRSVGPSTPRGRVRSVTSPPPPAVSREILVELL</sequence>
<dbReference type="PANTHER" id="PTHR33168">
    <property type="entry name" value="STRESS INDUCED PROTEIN-RELATED"/>
    <property type="match status" value="1"/>
</dbReference>
<dbReference type="EMBL" id="GHES01035893">
    <property type="protein sequence ID" value="MPA66452.1"/>
    <property type="molecule type" value="Transcribed_RNA"/>
</dbReference>
<dbReference type="AlphaFoldDB" id="A0A5B7BC76"/>
<reference evidence="2" key="1">
    <citation type="submission" date="2019-08" db="EMBL/GenBank/DDBJ databases">
        <title>Reference gene set and small RNA set construction with multiple tissues from Davidia involucrata Baill.</title>
        <authorList>
            <person name="Yang H."/>
            <person name="Zhou C."/>
            <person name="Li G."/>
            <person name="Wang J."/>
            <person name="Gao P."/>
            <person name="Wang M."/>
            <person name="Wang R."/>
            <person name="Zhao Y."/>
        </authorList>
    </citation>
    <scope>NUCLEOTIDE SEQUENCE</scope>
    <source>
        <tissue evidence="2">Mixed with DoveR01_LX</tissue>
    </source>
</reference>
<accession>A0A5B7BC76</accession>
<protein>
    <submittedName>
        <fullName evidence="2">Uncharacterized protein</fullName>
    </submittedName>
</protein>
<gene>
    <name evidence="2" type="ORF">Din_035893</name>
</gene>
<evidence type="ECO:0000256" key="1">
    <source>
        <dbReference type="SAM" id="MobiDB-lite"/>
    </source>
</evidence>
<name>A0A5B7BC76_DAVIN</name>
<feature type="compositionally biased region" description="Basic and acidic residues" evidence="1">
    <location>
        <begin position="32"/>
        <end position="41"/>
    </location>
</feature>
<feature type="region of interest" description="Disordered" evidence="1">
    <location>
        <begin position="32"/>
        <end position="54"/>
    </location>
</feature>
<evidence type="ECO:0000313" key="2">
    <source>
        <dbReference type="EMBL" id="MPA66452.1"/>
    </source>
</evidence>
<organism evidence="2">
    <name type="scientific">Davidia involucrata</name>
    <name type="common">Dove tree</name>
    <dbReference type="NCBI Taxonomy" id="16924"/>
    <lineage>
        <taxon>Eukaryota</taxon>
        <taxon>Viridiplantae</taxon>
        <taxon>Streptophyta</taxon>
        <taxon>Embryophyta</taxon>
        <taxon>Tracheophyta</taxon>
        <taxon>Spermatophyta</taxon>
        <taxon>Magnoliopsida</taxon>
        <taxon>eudicotyledons</taxon>
        <taxon>Gunneridae</taxon>
        <taxon>Pentapetalae</taxon>
        <taxon>asterids</taxon>
        <taxon>Cornales</taxon>
        <taxon>Nyssaceae</taxon>
        <taxon>Davidia</taxon>
    </lineage>
</organism>
<proteinExistence type="predicted"/>
<feature type="region of interest" description="Disordered" evidence="1">
    <location>
        <begin position="162"/>
        <end position="199"/>
    </location>
</feature>